<proteinExistence type="predicted"/>
<dbReference type="Proteomes" id="UP001620234">
    <property type="component" value="Unassembled WGS sequence"/>
</dbReference>
<accession>A0ABW8LAK0</accession>
<evidence type="ECO:0000313" key="2">
    <source>
        <dbReference type="EMBL" id="MFK4001763.1"/>
    </source>
</evidence>
<keyword evidence="1" id="KW-0812">Transmembrane</keyword>
<feature type="transmembrane region" description="Helical" evidence="1">
    <location>
        <begin position="6"/>
        <end position="29"/>
    </location>
</feature>
<protein>
    <recommendedName>
        <fullName evidence="4">Lipoprotein</fullName>
    </recommendedName>
</protein>
<dbReference type="EMBL" id="JBJDPD010000021">
    <property type="protein sequence ID" value="MFK4001763.1"/>
    <property type="molecule type" value="Genomic_DNA"/>
</dbReference>
<keyword evidence="3" id="KW-1185">Reference proteome</keyword>
<evidence type="ECO:0000313" key="3">
    <source>
        <dbReference type="Proteomes" id="UP001620234"/>
    </source>
</evidence>
<comment type="caution">
    <text evidence="2">The sequence shown here is derived from an EMBL/GenBank/DDBJ whole genome shotgun (WGS) entry which is preliminary data.</text>
</comment>
<keyword evidence="1" id="KW-0472">Membrane</keyword>
<organism evidence="2 3">
    <name type="scientific">Psychrobacter namhaensis</name>
    <dbReference type="NCBI Taxonomy" id="292734"/>
    <lineage>
        <taxon>Bacteria</taxon>
        <taxon>Pseudomonadati</taxon>
        <taxon>Pseudomonadota</taxon>
        <taxon>Gammaproteobacteria</taxon>
        <taxon>Moraxellales</taxon>
        <taxon>Moraxellaceae</taxon>
        <taxon>Psychrobacter</taxon>
    </lineage>
</organism>
<evidence type="ECO:0000256" key="1">
    <source>
        <dbReference type="SAM" id="Phobius"/>
    </source>
</evidence>
<dbReference type="RefSeq" id="WP_193006109.1">
    <property type="nucleotide sequence ID" value="NZ_CAJHAK010000003.1"/>
</dbReference>
<evidence type="ECO:0008006" key="4">
    <source>
        <dbReference type="Google" id="ProtNLM"/>
    </source>
</evidence>
<sequence length="65" mass="7996">MDPQLKLWGTILGYMLLALTISACTSLWIRHHLKRNDLHPRRAIKKRYLILKRRRKRLDRKRGRY</sequence>
<reference evidence="2 3" key="1">
    <citation type="submission" date="2024-11" db="EMBL/GenBank/DDBJ databases">
        <title>The Natural Products Discovery Center: Release of the First 8490 Sequenced Strains for Exploring Actinobacteria Biosynthetic Diversity.</title>
        <authorList>
            <person name="Kalkreuter E."/>
            <person name="Kautsar S.A."/>
            <person name="Yang D."/>
            <person name="Bader C.D."/>
            <person name="Teijaro C.N."/>
            <person name="Fluegel L."/>
            <person name="Davis C.M."/>
            <person name="Simpson J.R."/>
            <person name="Lauterbach L."/>
            <person name="Steele A.D."/>
            <person name="Gui C."/>
            <person name="Meng S."/>
            <person name="Li G."/>
            <person name="Viehrig K."/>
            <person name="Ye F."/>
            <person name="Su P."/>
            <person name="Kiefer A.F."/>
            <person name="Nichols A."/>
            <person name="Cepeda A.J."/>
            <person name="Yan W."/>
            <person name="Fan B."/>
            <person name="Jiang Y."/>
            <person name="Adhikari A."/>
            <person name="Zheng C.-J."/>
            <person name="Schuster L."/>
            <person name="Cowan T.M."/>
            <person name="Smanski M.J."/>
            <person name="Chevrette M.G."/>
            <person name="De Carvalho L.P.S."/>
            <person name="Shen B."/>
        </authorList>
    </citation>
    <scope>NUCLEOTIDE SEQUENCE [LARGE SCALE GENOMIC DNA]</scope>
    <source>
        <strain evidence="2 3">NPDC077433</strain>
    </source>
</reference>
<name>A0ABW8LAK0_9GAMM</name>
<keyword evidence="1" id="KW-1133">Transmembrane helix</keyword>
<gene>
    <name evidence="2" type="ORF">ACI2I3_10490</name>
</gene>
<dbReference type="PROSITE" id="PS51257">
    <property type="entry name" value="PROKAR_LIPOPROTEIN"/>
    <property type="match status" value="1"/>
</dbReference>